<organism evidence="2">
    <name type="scientific">Tolypothrix bouteillei VB521301</name>
    <dbReference type="NCBI Taxonomy" id="1479485"/>
    <lineage>
        <taxon>Bacteria</taxon>
        <taxon>Bacillati</taxon>
        <taxon>Cyanobacteriota</taxon>
        <taxon>Cyanophyceae</taxon>
        <taxon>Nostocales</taxon>
        <taxon>Tolypothrichaceae</taxon>
        <taxon>Tolypothrix</taxon>
    </lineage>
</organism>
<comment type="caution">
    <text evidence="2">The sequence shown here is derived from an EMBL/GenBank/DDBJ whole genome shotgun (WGS) entry which is preliminary data.</text>
</comment>
<proteinExistence type="predicted"/>
<keyword evidence="1" id="KW-1133">Transmembrane helix</keyword>
<feature type="transmembrane region" description="Helical" evidence="1">
    <location>
        <begin position="43"/>
        <end position="67"/>
    </location>
</feature>
<gene>
    <name evidence="2" type="ORF">DA73_0233155</name>
</gene>
<keyword evidence="1" id="KW-0812">Transmembrane</keyword>
<keyword evidence="1" id="KW-0472">Membrane</keyword>
<protein>
    <submittedName>
        <fullName evidence="2">Uncharacterized protein</fullName>
    </submittedName>
</protein>
<name>A0A0C1RA91_9CYAN</name>
<accession>A0A0C1RA91</accession>
<evidence type="ECO:0000256" key="1">
    <source>
        <dbReference type="SAM" id="Phobius"/>
    </source>
</evidence>
<sequence>MILLATLFIVTCYVGLTVAVAPARYRLSLIFLKLILPQPNSSITTLKLLFTLLLIFSQYGLFISAALY</sequence>
<reference evidence="2" key="1">
    <citation type="journal article" date="2015" name="Genome Announc.">
        <title>Draft Genome Sequence of Tolypothrix boutellei Strain VB521301.</title>
        <authorList>
            <person name="Chandrababunaidu M.M."/>
            <person name="Singh D."/>
            <person name="Sen D."/>
            <person name="Bhan S."/>
            <person name="Das S."/>
            <person name="Gupta A."/>
            <person name="Adhikary S.P."/>
            <person name="Tripathy S."/>
        </authorList>
    </citation>
    <scope>NUCLEOTIDE SEQUENCE</scope>
    <source>
        <strain evidence="2">VB521301</strain>
    </source>
</reference>
<dbReference type="EMBL" id="JHEG02000058">
    <property type="protein sequence ID" value="KIE09240.1"/>
    <property type="molecule type" value="Genomic_DNA"/>
</dbReference>
<dbReference type="AlphaFoldDB" id="A0A0C1RA91"/>
<evidence type="ECO:0000313" key="2">
    <source>
        <dbReference type="EMBL" id="KIE09240.1"/>
    </source>
</evidence>